<protein>
    <recommendedName>
        <fullName evidence="3">CPXCG motif-containing cysteine-rich protein</fullName>
    </recommendedName>
</protein>
<dbReference type="EMBL" id="JPMI01000410">
    <property type="protein sequence ID" value="KFA86957.1"/>
    <property type="molecule type" value="Genomic_DNA"/>
</dbReference>
<dbReference type="Pfam" id="PF14255">
    <property type="entry name" value="Zn_ribbon_21"/>
    <property type="match status" value="1"/>
</dbReference>
<organism evidence="1 2">
    <name type="scientific">Archangium violaceum Cb vi76</name>
    <dbReference type="NCBI Taxonomy" id="1406225"/>
    <lineage>
        <taxon>Bacteria</taxon>
        <taxon>Pseudomonadati</taxon>
        <taxon>Myxococcota</taxon>
        <taxon>Myxococcia</taxon>
        <taxon>Myxococcales</taxon>
        <taxon>Cystobacterineae</taxon>
        <taxon>Archangiaceae</taxon>
        <taxon>Archangium</taxon>
    </lineage>
</organism>
<evidence type="ECO:0000313" key="2">
    <source>
        <dbReference type="Proteomes" id="UP000028547"/>
    </source>
</evidence>
<sequence>MQPFADDALLLCPYCGEEVEVTVDPGGPSSETYVEDCPVCCRPWVVHVSREEEDVSVSLGREDD</sequence>
<dbReference type="InterPro" id="IPR025990">
    <property type="entry name" value="zinc_ribbon_bacterial"/>
</dbReference>
<dbReference type="Proteomes" id="UP000028547">
    <property type="component" value="Unassembled WGS sequence"/>
</dbReference>
<accession>A0A084SES2</accession>
<gene>
    <name evidence="1" type="ORF">Q664_51040</name>
</gene>
<evidence type="ECO:0000313" key="1">
    <source>
        <dbReference type="EMBL" id="KFA86957.1"/>
    </source>
</evidence>
<reference evidence="1 2" key="1">
    <citation type="submission" date="2014-07" db="EMBL/GenBank/DDBJ databases">
        <title>Draft Genome Sequence of Gephyronic Acid Producer, Cystobacter violaceus Strain Cb vi76.</title>
        <authorList>
            <person name="Stevens D.C."/>
            <person name="Young J."/>
            <person name="Carmichael R."/>
            <person name="Tan J."/>
            <person name="Taylor R.E."/>
        </authorList>
    </citation>
    <scope>NUCLEOTIDE SEQUENCE [LARGE SCALE GENOMIC DNA]</scope>
    <source>
        <strain evidence="1 2">Cb vi76</strain>
    </source>
</reference>
<proteinExistence type="predicted"/>
<dbReference type="RefSeq" id="WP_043414017.1">
    <property type="nucleotide sequence ID" value="NZ_JPMI01000410.1"/>
</dbReference>
<comment type="caution">
    <text evidence="1">The sequence shown here is derived from an EMBL/GenBank/DDBJ whole genome shotgun (WGS) entry which is preliminary data.</text>
</comment>
<dbReference type="AlphaFoldDB" id="A0A084SES2"/>
<evidence type="ECO:0008006" key="3">
    <source>
        <dbReference type="Google" id="ProtNLM"/>
    </source>
</evidence>
<name>A0A084SES2_9BACT</name>